<reference evidence="1 2" key="1">
    <citation type="journal article" date="2018" name="Antonie Van Leeuwenhoek">
        <title>Larkinella terrae sp. nov., isolated from soil on Jeju Island, South Korea.</title>
        <authorList>
            <person name="Ten L.N."/>
            <person name="Jeon J."/>
            <person name="Park S.J."/>
            <person name="Park S."/>
            <person name="Lee S.Y."/>
            <person name="Kim M.K."/>
            <person name="Jung H.Y."/>
        </authorList>
    </citation>
    <scope>NUCLEOTIDE SEQUENCE [LARGE SCALE GENOMIC DNA]</scope>
    <source>
        <strain evidence="1 2">KCTC 52001</strain>
    </source>
</reference>
<evidence type="ECO:0000313" key="2">
    <source>
        <dbReference type="Proteomes" id="UP000441754"/>
    </source>
</evidence>
<accession>A0A7K0EHJ5</accession>
<protein>
    <submittedName>
        <fullName evidence="1">Uncharacterized protein</fullName>
    </submittedName>
</protein>
<dbReference type="Proteomes" id="UP000441754">
    <property type="component" value="Unassembled WGS sequence"/>
</dbReference>
<comment type="caution">
    <text evidence="1">The sequence shown here is derived from an EMBL/GenBank/DDBJ whole genome shotgun (WGS) entry which is preliminary data.</text>
</comment>
<evidence type="ECO:0000313" key="1">
    <source>
        <dbReference type="EMBL" id="MRS60926.1"/>
    </source>
</evidence>
<name>A0A7K0EHJ5_9BACT</name>
<proteinExistence type="predicted"/>
<dbReference type="AlphaFoldDB" id="A0A7K0EHJ5"/>
<dbReference type="OrthoDB" id="961806at2"/>
<sequence>MKKENIIQDKNGLRNYGFEKVQKNKRINNYDPDYGTSSYTIKGMFYRKKCLYCEKDFEAKRIDTSFCCQGCQKAHLRYRKRLHT</sequence>
<dbReference type="RefSeq" id="WP_154174317.1">
    <property type="nucleotide sequence ID" value="NZ_WJXZ01000002.1"/>
</dbReference>
<dbReference type="EMBL" id="WJXZ01000002">
    <property type="protein sequence ID" value="MRS60926.1"/>
    <property type="molecule type" value="Genomic_DNA"/>
</dbReference>
<keyword evidence="2" id="KW-1185">Reference proteome</keyword>
<gene>
    <name evidence="1" type="ORF">GJJ30_06430</name>
</gene>
<organism evidence="1 2">
    <name type="scientific">Larkinella terrae</name>
    <dbReference type="NCBI Taxonomy" id="2025311"/>
    <lineage>
        <taxon>Bacteria</taxon>
        <taxon>Pseudomonadati</taxon>
        <taxon>Bacteroidota</taxon>
        <taxon>Cytophagia</taxon>
        <taxon>Cytophagales</taxon>
        <taxon>Spirosomataceae</taxon>
        <taxon>Larkinella</taxon>
    </lineage>
</organism>